<organism evidence="1 2">
    <name type="scientific">Desulfonatronospira thiodismutans ASO3-1</name>
    <dbReference type="NCBI Taxonomy" id="555779"/>
    <lineage>
        <taxon>Bacteria</taxon>
        <taxon>Pseudomonadati</taxon>
        <taxon>Thermodesulfobacteriota</taxon>
        <taxon>Desulfovibrionia</taxon>
        <taxon>Desulfovibrionales</taxon>
        <taxon>Desulfonatronovibrionaceae</taxon>
        <taxon>Desulfonatronospira</taxon>
    </lineage>
</organism>
<protein>
    <recommendedName>
        <fullName evidence="3">Conjugal transfer protein TraB</fullName>
    </recommendedName>
</protein>
<dbReference type="OrthoDB" id="9801073at2"/>
<dbReference type="AlphaFoldDB" id="D6SRC0"/>
<comment type="caution">
    <text evidence="1">The sequence shown here is derived from an EMBL/GenBank/DDBJ whole genome shotgun (WGS) entry which is preliminary data.</text>
</comment>
<keyword evidence="2" id="KW-1185">Reference proteome</keyword>
<evidence type="ECO:0000313" key="2">
    <source>
        <dbReference type="Proteomes" id="UP000005496"/>
    </source>
</evidence>
<evidence type="ECO:0008006" key="3">
    <source>
        <dbReference type="Google" id="ProtNLM"/>
    </source>
</evidence>
<evidence type="ECO:0000313" key="1">
    <source>
        <dbReference type="EMBL" id="EFI33236.1"/>
    </source>
</evidence>
<name>D6SRC0_9BACT</name>
<reference evidence="1" key="1">
    <citation type="submission" date="2010-05" db="EMBL/GenBank/DDBJ databases">
        <title>The draft genome of Desulfonatronospira thiodismutans ASO3-1.</title>
        <authorList>
            <consortium name="US DOE Joint Genome Institute (JGI-PGF)"/>
            <person name="Lucas S."/>
            <person name="Copeland A."/>
            <person name="Lapidus A."/>
            <person name="Cheng J.-F."/>
            <person name="Bruce D."/>
            <person name="Goodwin L."/>
            <person name="Pitluck S."/>
            <person name="Chertkov O."/>
            <person name="Brettin T."/>
            <person name="Detter J.C."/>
            <person name="Han C."/>
            <person name="Land M.L."/>
            <person name="Hauser L."/>
            <person name="Kyrpides N."/>
            <person name="Mikhailova N."/>
            <person name="Muyzer G."/>
            <person name="Woyke T."/>
        </authorList>
    </citation>
    <scope>NUCLEOTIDE SEQUENCE [LARGE SCALE GENOMIC DNA]</scope>
    <source>
        <strain evidence="1">ASO3-1</strain>
    </source>
</reference>
<proteinExistence type="predicted"/>
<sequence length="61" mass="6999">MDQAEKQAVQVTKEIVVKFIEVGRISPGNFHEFFSPIYKEVLDTIRSKQEQNGQKEEESAS</sequence>
<dbReference type="Proteomes" id="UP000005496">
    <property type="component" value="Unassembled WGS sequence"/>
</dbReference>
<dbReference type="RefSeq" id="WP_008870594.1">
    <property type="nucleotide sequence ID" value="NZ_ACJN02000003.1"/>
</dbReference>
<dbReference type="EMBL" id="ACJN02000003">
    <property type="protein sequence ID" value="EFI33236.1"/>
    <property type="molecule type" value="Genomic_DNA"/>
</dbReference>
<dbReference type="eggNOG" id="ENOG5033D23">
    <property type="taxonomic scope" value="Bacteria"/>
</dbReference>
<accession>D6SRC0</accession>
<gene>
    <name evidence="1" type="ORF">Dthio_PD0562</name>
</gene>